<proteinExistence type="predicted"/>
<accession>A0A2Z3L988</accession>
<dbReference type="OrthoDB" id="7560784at2"/>
<dbReference type="EMBL" id="CP029619">
    <property type="protein sequence ID" value="AWN82113.1"/>
    <property type="molecule type" value="Genomic_DNA"/>
</dbReference>
<reference evidence="2 3" key="1">
    <citation type="submission" date="2018-05" db="EMBL/GenBank/DDBJ databases">
        <title>Candidatus Cardinium hertigii Genome Assembly.</title>
        <authorList>
            <person name="Showmaker K.C."/>
            <person name="Walden K.O."/>
            <person name="Fields C.J."/>
            <person name="Lambert K.N."/>
            <person name="Hudson M.E."/>
        </authorList>
    </citation>
    <scope>NUCLEOTIDE SEQUENCE [LARGE SCALE GENOMIC DNA]</scope>
    <source>
        <strain evidence="3">cHgTN10</strain>
    </source>
</reference>
<name>A0A2Z3L988_9BACT</name>
<dbReference type="InterPro" id="IPR025351">
    <property type="entry name" value="Pvc16_N"/>
</dbReference>
<evidence type="ECO:0000313" key="2">
    <source>
        <dbReference type="EMBL" id="AWN82113.1"/>
    </source>
</evidence>
<sequence>MLHHCTAVLLAELNRYIQAKLSIKEAAVVGAIVSNAAGEHKEAKPIRMRLVDIVPVELRSSPHEYVPQGDSFIVRKQPSAFSLYFLFSIAYKEVDLLKNLELLAYVAAFFQHKPYFDGCNTPILQQMGIENFSVELVRLTSTERSMLWSGLQLPYAPSLLYKVGLVFIEDTTMGTQIVSSFEILKR</sequence>
<keyword evidence="3" id="KW-1185">Reference proteome</keyword>
<dbReference type="AlphaFoldDB" id="A0A2Z3L988"/>
<dbReference type="KEGG" id="cher:DK880_00808"/>
<evidence type="ECO:0000259" key="1">
    <source>
        <dbReference type="Pfam" id="PF14065"/>
    </source>
</evidence>
<organism evidence="2 3">
    <name type="scientific">Candidatus Cardinium hertigii</name>
    <dbReference type="NCBI Taxonomy" id="247481"/>
    <lineage>
        <taxon>Bacteria</taxon>
        <taxon>Pseudomonadati</taxon>
        <taxon>Bacteroidota</taxon>
        <taxon>Cytophagia</taxon>
        <taxon>Cytophagales</taxon>
        <taxon>Amoebophilaceae</taxon>
        <taxon>Candidatus Cardinium</taxon>
    </lineage>
</organism>
<dbReference type="Proteomes" id="UP000245872">
    <property type="component" value="Chromosome"/>
</dbReference>
<feature type="domain" description="Pvc16 N-terminal" evidence="1">
    <location>
        <begin position="6"/>
        <end position="172"/>
    </location>
</feature>
<dbReference type="Pfam" id="PF14065">
    <property type="entry name" value="Pvc16_N"/>
    <property type="match status" value="1"/>
</dbReference>
<dbReference type="RefSeq" id="WP_109997510.1">
    <property type="nucleotide sequence ID" value="NZ_CP029619.1"/>
</dbReference>
<protein>
    <recommendedName>
        <fullName evidence="1">Pvc16 N-terminal domain-containing protein</fullName>
    </recommendedName>
</protein>
<gene>
    <name evidence="2" type="ORF">DK880_00808</name>
</gene>
<evidence type="ECO:0000313" key="3">
    <source>
        <dbReference type="Proteomes" id="UP000245872"/>
    </source>
</evidence>